<dbReference type="Proteomes" id="UP001500449">
    <property type="component" value="Unassembled WGS sequence"/>
</dbReference>
<feature type="compositionally biased region" description="Basic and acidic residues" evidence="1">
    <location>
        <begin position="17"/>
        <end position="31"/>
    </location>
</feature>
<feature type="region of interest" description="Disordered" evidence="1">
    <location>
        <begin position="17"/>
        <end position="36"/>
    </location>
</feature>
<organism evidence="2 3">
    <name type="scientific">Pseudonocardia ailaonensis</name>
    <dbReference type="NCBI Taxonomy" id="367279"/>
    <lineage>
        <taxon>Bacteria</taxon>
        <taxon>Bacillati</taxon>
        <taxon>Actinomycetota</taxon>
        <taxon>Actinomycetes</taxon>
        <taxon>Pseudonocardiales</taxon>
        <taxon>Pseudonocardiaceae</taxon>
        <taxon>Pseudonocardia</taxon>
    </lineage>
</organism>
<sequence>MRLGRKLAEGVAVDREAERLAETREPHEKTVDAPPVVIAAETPVEKPARV</sequence>
<proteinExistence type="predicted"/>
<evidence type="ECO:0000256" key="1">
    <source>
        <dbReference type="SAM" id="MobiDB-lite"/>
    </source>
</evidence>
<dbReference type="RefSeq" id="WP_344417170.1">
    <property type="nucleotide sequence ID" value="NZ_BAAAQK010000007.1"/>
</dbReference>
<evidence type="ECO:0000313" key="2">
    <source>
        <dbReference type="EMBL" id="GAA1849447.1"/>
    </source>
</evidence>
<accession>A0ABN2N444</accession>
<keyword evidence="3" id="KW-1185">Reference proteome</keyword>
<dbReference type="EMBL" id="BAAAQK010000007">
    <property type="protein sequence ID" value="GAA1849447.1"/>
    <property type="molecule type" value="Genomic_DNA"/>
</dbReference>
<evidence type="ECO:0000313" key="3">
    <source>
        <dbReference type="Proteomes" id="UP001500449"/>
    </source>
</evidence>
<protein>
    <submittedName>
        <fullName evidence="2">Uncharacterized protein</fullName>
    </submittedName>
</protein>
<comment type="caution">
    <text evidence="2">The sequence shown here is derived from an EMBL/GenBank/DDBJ whole genome shotgun (WGS) entry which is preliminary data.</text>
</comment>
<gene>
    <name evidence="2" type="ORF">GCM10009836_31540</name>
</gene>
<name>A0ABN2N444_9PSEU</name>
<reference evidence="2 3" key="1">
    <citation type="journal article" date="2019" name="Int. J. Syst. Evol. Microbiol.">
        <title>The Global Catalogue of Microorganisms (GCM) 10K type strain sequencing project: providing services to taxonomists for standard genome sequencing and annotation.</title>
        <authorList>
            <consortium name="The Broad Institute Genomics Platform"/>
            <consortium name="The Broad Institute Genome Sequencing Center for Infectious Disease"/>
            <person name="Wu L."/>
            <person name="Ma J."/>
        </authorList>
    </citation>
    <scope>NUCLEOTIDE SEQUENCE [LARGE SCALE GENOMIC DNA]</scope>
    <source>
        <strain evidence="2 3">JCM 16009</strain>
    </source>
</reference>